<organism evidence="4 5">
    <name type="scientific">Methylophaga thiooxydans</name>
    <dbReference type="NCBI Taxonomy" id="392484"/>
    <lineage>
        <taxon>Bacteria</taxon>
        <taxon>Pseudomonadati</taxon>
        <taxon>Pseudomonadota</taxon>
        <taxon>Gammaproteobacteria</taxon>
        <taxon>Thiotrichales</taxon>
        <taxon>Piscirickettsiaceae</taxon>
        <taxon>Methylophaga</taxon>
    </lineage>
</organism>
<name>A0A0A0BC27_9GAMM</name>
<feature type="region of interest" description="Disordered" evidence="2">
    <location>
        <begin position="1"/>
        <end position="26"/>
    </location>
</feature>
<feature type="coiled-coil region" evidence="1">
    <location>
        <begin position="108"/>
        <end position="156"/>
    </location>
</feature>
<evidence type="ECO:0000256" key="2">
    <source>
        <dbReference type="SAM" id="MobiDB-lite"/>
    </source>
</evidence>
<sequence>MAEKDDIAEDAKNQDAESSEDGEQGKKGLSTALLIKVAIGLAVLLIVLAVALFFFKSAEPEAQEEDTEVTQAVQTDANDDTADTDLPDTPDNEKPTSEPDTSMQSSTAEKALTQILELQQEIKALEAENQELNQEIEDLTTENKDLNKEIEIYNQGMSSADVPLEQLVRTPALPRDYRRNDYANTPKFELEPKWGDFETLTKRN</sequence>
<feature type="compositionally biased region" description="Acidic residues" evidence="2">
    <location>
        <begin position="77"/>
        <end position="90"/>
    </location>
</feature>
<dbReference type="AlphaFoldDB" id="A0A0A0BC27"/>
<comment type="caution">
    <text evidence="4">The sequence shown here is derived from an EMBL/GenBank/DDBJ whole genome shotgun (WGS) entry which is preliminary data.</text>
</comment>
<accession>A0A0A0BC27</accession>
<keyword evidence="3" id="KW-0472">Membrane</keyword>
<dbReference type="EMBL" id="JRQD01000005">
    <property type="protein sequence ID" value="KGM06133.1"/>
    <property type="molecule type" value="Genomic_DNA"/>
</dbReference>
<proteinExistence type="predicted"/>
<dbReference type="RefSeq" id="WP_036314756.1">
    <property type="nucleotide sequence ID" value="NZ_JRQD01000005.1"/>
</dbReference>
<protein>
    <submittedName>
        <fullName evidence="4">Uncharacterized protein</fullName>
    </submittedName>
</protein>
<feature type="region of interest" description="Disordered" evidence="2">
    <location>
        <begin position="60"/>
        <end position="108"/>
    </location>
</feature>
<evidence type="ECO:0000256" key="3">
    <source>
        <dbReference type="SAM" id="Phobius"/>
    </source>
</evidence>
<gene>
    <name evidence="4" type="ORF">LP43_2006</name>
</gene>
<dbReference type="STRING" id="392484.LP43_2006"/>
<dbReference type="Proteomes" id="UP000029999">
    <property type="component" value="Unassembled WGS sequence"/>
</dbReference>
<evidence type="ECO:0000256" key="1">
    <source>
        <dbReference type="SAM" id="Coils"/>
    </source>
</evidence>
<keyword evidence="1" id="KW-0175">Coiled coil</keyword>
<feature type="compositionally biased region" description="Basic and acidic residues" evidence="2">
    <location>
        <begin position="1"/>
        <end position="15"/>
    </location>
</feature>
<feature type="transmembrane region" description="Helical" evidence="3">
    <location>
        <begin position="33"/>
        <end position="55"/>
    </location>
</feature>
<feature type="compositionally biased region" description="Polar residues" evidence="2">
    <location>
        <begin position="98"/>
        <end position="108"/>
    </location>
</feature>
<evidence type="ECO:0000313" key="4">
    <source>
        <dbReference type="EMBL" id="KGM06133.1"/>
    </source>
</evidence>
<reference evidence="4 5" key="1">
    <citation type="submission" date="2014-09" db="EMBL/GenBank/DDBJ databases">
        <authorList>
            <person name="Grob C."/>
            <person name="Taubert M."/>
            <person name="Howat A.M."/>
            <person name="Burns O.J."/>
            <person name="Dixon J.L."/>
            <person name="Chen Y."/>
            <person name="Murrell J.C."/>
        </authorList>
    </citation>
    <scope>NUCLEOTIDE SEQUENCE [LARGE SCALE GENOMIC DNA]</scope>
    <source>
        <strain evidence="4">L4</strain>
    </source>
</reference>
<keyword evidence="3" id="KW-0812">Transmembrane</keyword>
<keyword evidence="3" id="KW-1133">Transmembrane helix</keyword>
<evidence type="ECO:0000313" key="5">
    <source>
        <dbReference type="Proteomes" id="UP000029999"/>
    </source>
</evidence>